<dbReference type="Proteomes" id="UP001147747">
    <property type="component" value="Unassembled WGS sequence"/>
</dbReference>
<proteinExistence type="predicted"/>
<dbReference type="RefSeq" id="XP_056494445.1">
    <property type="nucleotide sequence ID" value="XM_056625863.1"/>
</dbReference>
<organism evidence="1 2">
    <name type="scientific">Penicillium cosmopolitanum</name>
    <dbReference type="NCBI Taxonomy" id="1131564"/>
    <lineage>
        <taxon>Eukaryota</taxon>
        <taxon>Fungi</taxon>
        <taxon>Dikarya</taxon>
        <taxon>Ascomycota</taxon>
        <taxon>Pezizomycotina</taxon>
        <taxon>Eurotiomycetes</taxon>
        <taxon>Eurotiomycetidae</taxon>
        <taxon>Eurotiales</taxon>
        <taxon>Aspergillaceae</taxon>
        <taxon>Penicillium</taxon>
    </lineage>
</organism>
<dbReference type="AlphaFoldDB" id="A0A9W9WCF6"/>
<dbReference type="EMBL" id="JAPZBU010000003">
    <property type="protein sequence ID" value="KAJ5414599.1"/>
    <property type="molecule type" value="Genomic_DNA"/>
</dbReference>
<sequence length="102" mass="11792">MNVSAYVQLVVHLLAPLYEFSSCNIQTKVDELDMTFVSRWPLRSSFLFDAFQPHNVKFEDAFPCIRQIYISPPMSQGFPDSGNAIISKVEIRDDIHRLDLRN</sequence>
<evidence type="ECO:0000313" key="2">
    <source>
        <dbReference type="Proteomes" id="UP001147747"/>
    </source>
</evidence>
<gene>
    <name evidence="1" type="ORF">N7509_001226</name>
</gene>
<keyword evidence="2" id="KW-1185">Reference proteome</keyword>
<dbReference type="GeneID" id="81364843"/>
<name>A0A9W9WCF6_9EURO</name>
<reference evidence="1" key="2">
    <citation type="journal article" date="2023" name="IMA Fungus">
        <title>Comparative genomic study of the Penicillium genus elucidates a diverse pangenome and 15 lateral gene transfer events.</title>
        <authorList>
            <person name="Petersen C."/>
            <person name="Sorensen T."/>
            <person name="Nielsen M.R."/>
            <person name="Sondergaard T.E."/>
            <person name="Sorensen J.L."/>
            <person name="Fitzpatrick D.A."/>
            <person name="Frisvad J.C."/>
            <person name="Nielsen K.L."/>
        </authorList>
    </citation>
    <scope>NUCLEOTIDE SEQUENCE</scope>
    <source>
        <strain evidence="1">IBT 29677</strain>
    </source>
</reference>
<reference evidence="1" key="1">
    <citation type="submission" date="2022-12" db="EMBL/GenBank/DDBJ databases">
        <authorList>
            <person name="Petersen C."/>
        </authorList>
    </citation>
    <scope>NUCLEOTIDE SEQUENCE</scope>
    <source>
        <strain evidence="1">IBT 29677</strain>
    </source>
</reference>
<evidence type="ECO:0000313" key="1">
    <source>
        <dbReference type="EMBL" id="KAJ5414599.1"/>
    </source>
</evidence>
<accession>A0A9W9WCF6</accession>
<protein>
    <submittedName>
        <fullName evidence="1">Uncharacterized protein</fullName>
    </submittedName>
</protein>
<comment type="caution">
    <text evidence="1">The sequence shown here is derived from an EMBL/GenBank/DDBJ whole genome shotgun (WGS) entry which is preliminary data.</text>
</comment>